<dbReference type="OrthoDB" id="9295290at2759"/>
<dbReference type="AlphaFoldDB" id="A0A8S4A9M0"/>
<gene>
    <name evidence="1" type="ORF">MMEN_LOCUS1952</name>
</gene>
<reference evidence="1" key="1">
    <citation type="submission" date="2021-05" db="EMBL/GenBank/DDBJ databases">
        <authorList>
            <person name="Tigano A."/>
        </authorList>
    </citation>
    <scope>NUCLEOTIDE SEQUENCE</scope>
</reference>
<dbReference type="EMBL" id="CAJRST010001113">
    <property type="protein sequence ID" value="CAG5865283.1"/>
    <property type="molecule type" value="Genomic_DNA"/>
</dbReference>
<protein>
    <submittedName>
        <fullName evidence="1">(Atlantic silverside) hypothetical protein</fullName>
    </submittedName>
</protein>
<accession>A0A8S4A9M0</accession>
<proteinExistence type="predicted"/>
<organism evidence="1 2">
    <name type="scientific">Menidia menidia</name>
    <name type="common">Atlantic silverside</name>
    <dbReference type="NCBI Taxonomy" id="238744"/>
    <lineage>
        <taxon>Eukaryota</taxon>
        <taxon>Metazoa</taxon>
        <taxon>Chordata</taxon>
        <taxon>Craniata</taxon>
        <taxon>Vertebrata</taxon>
        <taxon>Euteleostomi</taxon>
        <taxon>Actinopterygii</taxon>
        <taxon>Neopterygii</taxon>
        <taxon>Teleostei</taxon>
        <taxon>Neoteleostei</taxon>
        <taxon>Acanthomorphata</taxon>
        <taxon>Ovalentaria</taxon>
        <taxon>Atherinomorphae</taxon>
        <taxon>Atheriniformes</taxon>
        <taxon>Atherinopsidae</taxon>
        <taxon>Menidiinae</taxon>
        <taxon>Menidia</taxon>
    </lineage>
</organism>
<keyword evidence="2" id="KW-1185">Reference proteome</keyword>
<evidence type="ECO:0000313" key="2">
    <source>
        <dbReference type="Proteomes" id="UP000677803"/>
    </source>
</evidence>
<dbReference type="Proteomes" id="UP000677803">
    <property type="component" value="Unassembled WGS sequence"/>
</dbReference>
<evidence type="ECO:0000313" key="1">
    <source>
        <dbReference type="EMBL" id="CAG5865283.1"/>
    </source>
</evidence>
<comment type="caution">
    <text evidence="1">The sequence shown here is derived from an EMBL/GenBank/DDBJ whole genome shotgun (WGS) entry which is preliminary data.</text>
</comment>
<name>A0A8S4A9M0_9TELE</name>
<sequence length="174" mass="20337">MRGQGGRNRRRQDREACGTTDKKVCFFSLMHQKAEAWRTGLEVLDRTGPDRTRLDRTGPDRMVTWLSLLFSRASWYLGSSVVMVNLSLKMYKSRAKDLHRSGCNELLRPDILTALYQSTAGSKWKYREQYERAKDKFTSVLETPEYEAHKRSKKITDVRFYSSRRLAFLTGDVR</sequence>